<dbReference type="GO" id="GO:0000156">
    <property type="term" value="F:phosphorelay response regulator activity"/>
    <property type="evidence" value="ECO:0007669"/>
    <property type="project" value="TreeGrafter"/>
</dbReference>
<dbReference type="RefSeq" id="WP_078668451.1">
    <property type="nucleotide sequence ID" value="NZ_FUWZ01000001.1"/>
</dbReference>
<organism evidence="4 5">
    <name type="scientific">Chitinophaga eiseniae</name>
    <dbReference type="NCBI Taxonomy" id="634771"/>
    <lineage>
        <taxon>Bacteria</taxon>
        <taxon>Pseudomonadati</taxon>
        <taxon>Bacteroidota</taxon>
        <taxon>Chitinophagia</taxon>
        <taxon>Chitinophagales</taxon>
        <taxon>Chitinophagaceae</taxon>
        <taxon>Chitinophaga</taxon>
    </lineage>
</organism>
<keyword evidence="5" id="KW-1185">Reference proteome</keyword>
<dbReference type="GO" id="GO:0003677">
    <property type="term" value="F:DNA binding"/>
    <property type="evidence" value="ECO:0007669"/>
    <property type="project" value="UniProtKB-KW"/>
</dbReference>
<dbReference type="PROSITE" id="PS50930">
    <property type="entry name" value="HTH_LYTTR"/>
    <property type="match status" value="1"/>
</dbReference>
<dbReference type="Pfam" id="PF00072">
    <property type="entry name" value="Response_reg"/>
    <property type="match status" value="1"/>
</dbReference>
<evidence type="ECO:0000256" key="1">
    <source>
        <dbReference type="PROSITE-ProRule" id="PRU00169"/>
    </source>
</evidence>
<dbReference type="SMART" id="SM00850">
    <property type="entry name" value="LytTR"/>
    <property type="match status" value="1"/>
</dbReference>
<dbReference type="InterPro" id="IPR011006">
    <property type="entry name" value="CheY-like_superfamily"/>
</dbReference>
<feature type="modified residue" description="4-aspartylphosphate" evidence="1">
    <location>
        <position position="55"/>
    </location>
</feature>
<dbReference type="InterPro" id="IPR001789">
    <property type="entry name" value="Sig_transdc_resp-reg_receiver"/>
</dbReference>
<dbReference type="Pfam" id="PF04397">
    <property type="entry name" value="LytTR"/>
    <property type="match status" value="1"/>
</dbReference>
<protein>
    <submittedName>
        <fullName evidence="4">DNA-binding response regulator, LytR/AlgR family</fullName>
    </submittedName>
</protein>
<reference evidence="5" key="1">
    <citation type="submission" date="2017-02" db="EMBL/GenBank/DDBJ databases">
        <authorList>
            <person name="Varghese N."/>
            <person name="Submissions S."/>
        </authorList>
    </citation>
    <scope>NUCLEOTIDE SEQUENCE [LARGE SCALE GENOMIC DNA]</scope>
    <source>
        <strain evidence="5">DSM 22224</strain>
    </source>
</reference>
<dbReference type="Proteomes" id="UP000190367">
    <property type="component" value="Unassembled WGS sequence"/>
</dbReference>
<dbReference type="PANTHER" id="PTHR45526">
    <property type="entry name" value="TRANSCRIPTIONAL REGULATORY PROTEIN DPIA"/>
    <property type="match status" value="1"/>
</dbReference>
<dbReference type="InterPro" id="IPR051271">
    <property type="entry name" value="2C-system_Tx_regulators"/>
</dbReference>
<dbReference type="SMART" id="SM00448">
    <property type="entry name" value="REC"/>
    <property type="match status" value="1"/>
</dbReference>
<name>A0A1T4P3E3_9BACT</name>
<evidence type="ECO:0000313" key="4">
    <source>
        <dbReference type="EMBL" id="SJZ86024.1"/>
    </source>
</evidence>
<dbReference type="Gene3D" id="3.40.50.2300">
    <property type="match status" value="1"/>
</dbReference>
<dbReference type="OrthoDB" id="1646880at2"/>
<keyword evidence="4" id="KW-0238">DNA-binding</keyword>
<dbReference type="STRING" id="634771.SAMN04488128_1011892"/>
<dbReference type="PANTHER" id="PTHR45526:SF1">
    <property type="entry name" value="TRANSCRIPTIONAL REGULATORY PROTEIN DCUR-RELATED"/>
    <property type="match status" value="1"/>
</dbReference>
<evidence type="ECO:0000259" key="2">
    <source>
        <dbReference type="PROSITE" id="PS50110"/>
    </source>
</evidence>
<dbReference type="SUPFAM" id="SSF52172">
    <property type="entry name" value="CheY-like"/>
    <property type="match status" value="1"/>
</dbReference>
<feature type="domain" description="HTH LytTR-type" evidence="3">
    <location>
        <begin position="129"/>
        <end position="227"/>
    </location>
</feature>
<gene>
    <name evidence="4" type="ORF">SAMN04488128_1011892</name>
</gene>
<accession>A0A1T4P3E3</accession>
<keyword evidence="1" id="KW-0597">Phosphoprotein</keyword>
<sequence length="228" mass="26405">MKISCIIVEDEPLAMERAKEYVEKLPYLQLLATFDNGADAMVYLRLHPVQLILLDINIPGISGIQLLEAANTRCEVVLITAYEEYAVKGYELNVTDYLLKPYTFDRFILAMDKVQHNLQRQAPAAPAYIFIKTSWKLEKVSLDDILYIEGRRDYRKVYTQQKQIMTLQPFGWFEQELPPQQVCRVHKSYMVAIAKIDSIEKDGIRMGDAIIPVSETYRKQFYALITRG</sequence>
<evidence type="ECO:0000259" key="3">
    <source>
        <dbReference type="PROSITE" id="PS50930"/>
    </source>
</evidence>
<proteinExistence type="predicted"/>
<dbReference type="PROSITE" id="PS50110">
    <property type="entry name" value="RESPONSE_REGULATORY"/>
    <property type="match status" value="1"/>
</dbReference>
<dbReference type="InterPro" id="IPR007492">
    <property type="entry name" value="LytTR_DNA-bd_dom"/>
</dbReference>
<dbReference type="AlphaFoldDB" id="A0A1T4P3E3"/>
<feature type="domain" description="Response regulatory" evidence="2">
    <location>
        <begin position="4"/>
        <end position="115"/>
    </location>
</feature>
<dbReference type="Gene3D" id="2.40.50.1020">
    <property type="entry name" value="LytTr DNA-binding domain"/>
    <property type="match status" value="1"/>
</dbReference>
<dbReference type="EMBL" id="FUWZ01000001">
    <property type="protein sequence ID" value="SJZ86024.1"/>
    <property type="molecule type" value="Genomic_DNA"/>
</dbReference>
<evidence type="ECO:0000313" key="5">
    <source>
        <dbReference type="Proteomes" id="UP000190367"/>
    </source>
</evidence>